<dbReference type="Pfam" id="PF13692">
    <property type="entry name" value="Glyco_trans_1_4"/>
    <property type="match status" value="1"/>
</dbReference>
<dbReference type="AlphaFoldDB" id="A0A2A7AW77"/>
<evidence type="ECO:0000313" key="1">
    <source>
        <dbReference type="EMBL" id="PDX83396.1"/>
    </source>
</evidence>
<sequence length="348" mass="39401">MKTKIGMIGYFASGKSKSGGQEAKTCAIAEELNKDFGAAEVKKVDTLNWKRHPVKLFLQLVDLACNCKNVIMLPAHKSVKVFTPILVFLKRITGVTIHYAVVGGWLPTMTNADERLKRLLKKVDYIYVETSSMADALQEQGFDNIVRFPNFKHIVPIDTDELFKAKYTEPYRLCFFARVTKEKGLEDAVDAVLSVNKKYGRMVYQLDVYGPVQGGQEEWFEQLKRKFSDCVKYRGFVEPEESVETLRDYFGMIFPTHYKTEGVPGTIIDAYAAGVPVVTARWDNCGDVIDEGVTGFGYELGNVDQLTECLNDIALNPERFISMKLNCVKKASEFMPEKIMEIMLRNLS</sequence>
<dbReference type="InterPro" id="IPR050194">
    <property type="entry name" value="Glycosyltransferase_grp1"/>
</dbReference>
<organism evidence="1 2">
    <name type="scientific">Faecalibacterium prausnitzii</name>
    <dbReference type="NCBI Taxonomy" id="853"/>
    <lineage>
        <taxon>Bacteria</taxon>
        <taxon>Bacillati</taxon>
        <taxon>Bacillota</taxon>
        <taxon>Clostridia</taxon>
        <taxon>Eubacteriales</taxon>
        <taxon>Oscillospiraceae</taxon>
        <taxon>Faecalibacterium</taxon>
    </lineage>
</organism>
<dbReference type="CDD" id="cd03801">
    <property type="entry name" value="GT4_PimA-like"/>
    <property type="match status" value="1"/>
</dbReference>
<gene>
    <name evidence="1" type="ORF">CGS59_10940</name>
</gene>
<dbReference type="EMBL" id="NMTZ01000026">
    <property type="protein sequence ID" value="PDX83396.1"/>
    <property type="molecule type" value="Genomic_DNA"/>
</dbReference>
<dbReference type="Gene3D" id="3.40.50.2000">
    <property type="entry name" value="Glycogen Phosphorylase B"/>
    <property type="match status" value="2"/>
</dbReference>
<dbReference type="GO" id="GO:0016757">
    <property type="term" value="F:glycosyltransferase activity"/>
    <property type="evidence" value="ECO:0007669"/>
    <property type="project" value="TreeGrafter"/>
</dbReference>
<dbReference type="RefSeq" id="WP_097779955.1">
    <property type="nucleotide sequence ID" value="NZ_NMTZ01000026.1"/>
</dbReference>
<name>A0A2A7AW77_9FIRM</name>
<protein>
    <submittedName>
        <fullName evidence="1">Glycoside hydrolase</fullName>
    </submittedName>
</protein>
<dbReference type="Proteomes" id="UP000220480">
    <property type="component" value="Unassembled WGS sequence"/>
</dbReference>
<dbReference type="SUPFAM" id="SSF53756">
    <property type="entry name" value="UDP-Glycosyltransferase/glycogen phosphorylase"/>
    <property type="match status" value="1"/>
</dbReference>
<dbReference type="GO" id="GO:0016787">
    <property type="term" value="F:hydrolase activity"/>
    <property type="evidence" value="ECO:0007669"/>
    <property type="project" value="UniProtKB-KW"/>
</dbReference>
<proteinExistence type="predicted"/>
<dbReference type="PANTHER" id="PTHR45947">
    <property type="entry name" value="SULFOQUINOVOSYL TRANSFERASE SQD2"/>
    <property type="match status" value="1"/>
</dbReference>
<keyword evidence="1" id="KW-0378">Hydrolase</keyword>
<comment type="caution">
    <text evidence="1">The sequence shown here is derived from an EMBL/GenBank/DDBJ whole genome shotgun (WGS) entry which is preliminary data.</text>
</comment>
<accession>A0A2A7AW77</accession>
<reference evidence="1 2" key="1">
    <citation type="journal article" date="2017" name="Front. Microbiol.">
        <title>New Insights into the Diversity of the Genus Faecalibacterium.</title>
        <authorList>
            <person name="Benevides L."/>
            <person name="Burman S."/>
            <person name="Martin R."/>
            <person name="Robert V."/>
            <person name="Thomas M."/>
            <person name="Miquel S."/>
            <person name="Chain F."/>
            <person name="Sokol H."/>
            <person name="Bermudez-Humaran L.G."/>
            <person name="Morrison M."/>
            <person name="Langella P."/>
            <person name="Azevedo V.A."/>
            <person name="Chatel J.M."/>
            <person name="Soares S."/>
        </authorList>
    </citation>
    <scope>NUCLEOTIDE SEQUENCE [LARGE SCALE GENOMIC DNA]</scope>
    <source>
        <strain evidence="1 2">CNCM I 4644</strain>
    </source>
</reference>
<dbReference type="PANTHER" id="PTHR45947:SF13">
    <property type="entry name" value="TRANSFERASE"/>
    <property type="match status" value="1"/>
</dbReference>
<evidence type="ECO:0000313" key="2">
    <source>
        <dbReference type="Proteomes" id="UP000220480"/>
    </source>
</evidence>